<reference evidence="1 2" key="1">
    <citation type="submission" date="2017-06" db="EMBL/GenBank/DDBJ databases">
        <authorList>
            <person name="Kim H.J."/>
            <person name="Triplett B.A."/>
        </authorList>
    </citation>
    <scope>NUCLEOTIDE SEQUENCE [LARGE SCALE GENOMIC DNA]</scope>
    <source>
        <strain evidence="1 2">DSM 43151</strain>
    </source>
</reference>
<sequence>MNRPTCLRCGKPNQDGYICAQEGRDLADALRQAAGHAEDAPNVIARQTRYGSGFGSRGGRERPLIVNLEAAADYATVENTITTWARHTAGGHPIAGTLAGAARELAGDVEWLRHQREAGEAFDELHYACRLLEQLVDRPGSGKQRLVGMCDCGRILYAPHGRDIVQCKASNCGASWNVDESQEILRAALDEKHVTAAEAAHLAGFLETDRTGCQIRKLVNKWNEREVLQPVDGIPGKINNEGSPRILPLFRFGDIANLLDRMRQRRHRSPAA</sequence>
<proteinExistence type="predicted"/>
<dbReference type="Proteomes" id="UP000198415">
    <property type="component" value="Unassembled WGS sequence"/>
</dbReference>
<dbReference type="RefSeq" id="WP_089292562.1">
    <property type="nucleotide sequence ID" value="NZ_BOMU01000017.1"/>
</dbReference>
<protein>
    <submittedName>
        <fullName evidence="1">Uncharacterized protein</fullName>
    </submittedName>
</protein>
<evidence type="ECO:0000313" key="2">
    <source>
        <dbReference type="Proteomes" id="UP000198415"/>
    </source>
</evidence>
<gene>
    <name evidence="1" type="ORF">SAMN06264365_102819</name>
</gene>
<evidence type="ECO:0000313" key="1">
    <source>
        <dbReference type="EMBL" id="SNR48978.1"/>
    </source>
</evidence>
<name>A0A238WRE7_9ACTN</name>
<keyword evidence="2" id="KW-1185">Reference proteome</keyword>
<dbReference type="AlphaFoldDB" id="A0A238WRE7"/>
<organism evidence="1 2">
    <name type="scientific">Actinoplanes regularis</name>
    <dbReference type="NCBI Taxonomy" id="52697"/>
    <lineage>
        <taxon>Bacteria</taxon>
        <taxon>Bacillati</taxon>
        <taxon>Actinomycetota</taxon>
        <taxon>Actinomycetes</taxon>
        <taxon>Micromonosporales</taxon>
        <taxon>Micromonosporaceae</taxon>
        <taxon>Actinoplanes</taxon>
    </lineage>
</organism>
<accession>A0A238WRE7</accession>
<dbReference type="OrthoDB" id="3298569at2"/>
<dbReference type="EMBL" id="FZNR01000002">
    <property type="protein sequence ID" value="SNR48978.1"/>
    <property type="molecule type" value="Genomic_DNA"/>
</dbReference>